<dbReference type="AlphaFoldDB" id="A0A3L7AU59"/>
<feature type="transmembrane region" description="Helical" evidence="1">
    <location>
        <begin position="254"/>
        <end position="278"/>
    </location>
</feature>
<keyword evidence="1" id="KW-0812">Transmembrane</keyword>
<keyword evidence="3" id="KW-1185">Reference proteome</keyword>
<dbReference type="SUPFAM" id="SSF48452">
    <property type="entry name" value="TPR-like"/>
    <property type="match status" value="1"/>
</dbReference>
<proteinExistence type="predicted"/>
<protein>
    <recommendedName>
        <fullName evidence="4">Tetratricopeptide repeat protein</fullName>
    </recommendedName>
</protein>
<accession>A0A3L7AU59</accession>
<dbReference type="EMBL" id="RCUY01000002">
    <property type="protein sequence ID" value="RLP83997.1"/>
    <property type="molecule type" value="Genomic_DNA"/>
</dbReference>
<feature type="transmembrane region" description="Helical" evidence="1">
    <location>
        <begin position="182"/>
        <end position="206"/>
    </location>
</feature>
<dbReference type="Gene3D" id="1.25.40.10">
    <property type="entry name" value="Tetratricopeptide repeat domain"/>
    <property type="match status" value="1"/>
</dbReference>
<reference evidence="2 3" key="1">
    <citation type="submission" date="2018-10" db="EMBL/GenBank/DDBJ databases">
        <authorList>
            <person name="Li J."/>
        </authorList>
    </citation>
    <scope>NUCLEOTIDE SEQUENCE [LARGE SCALE GENOMIC DNA]</scope>
    <source>
        <strain evidence="2 3">JCM 11654</strain>
    </source>
</reference>
<keyword evidence="1" id="KW-1133">Transmembrane helix</keyword>
<feature type="transmembrane region" description="Helical" evidence="1">
    <location>
        <begin position="227"/>
        <end position="248"/>
    </location>
</feature>
<feature type="transmembrane region" description="Helical" evidence="1">
    <location>
        <begin position="322"/>
        <end position="341"/>
    </location>
</feature>
<sequence length="403" mass="44303">MQADAILTDSPHFPAAREVRAWALSALDRGSDAISQAEQSVARDPYSADTHLQLATLLRRHHTEDWYLSEARTQAEIAWEIDPENPRARELIERLPRRPEPARGPTTYPAAAQSLAPRRSRPVWRAYSGPRNVDKDYAAELQRPEKRRADHLGRVLQSARHACWIPVVLAGLYLIVGPTQNPWAIFPAFVLGLFFILIGAPTKAITDEEVSPEELDRELASRPLFEGARILCMVANSLASIGLFLLLVPLWPVGVVAICLLFLVGVAGLIAVQMTNAAALAGAGQHQAEIVRRASVRRTLAIFLLLGVPVSAHLWAPSILVPWASAAAGTLLLVWSVMLVIRDWFGAHGRRRGFAHSLGETIHKSPGRGWGRFAAGTRILGVVLFEALRVGPPLLIIWWGLHP</sequence>
<keyword evidence="1" id="KW-0472">Membrane</keyword>
<gene>
    <name evidence="2" type="ORF">D9V34_04130</name>
</gene>
<evidence type="ECO:0000313" key="3">
    <source>
        <dbReference type="Proteomes" id="UP000269438"/>
    </source>
</evidence>
<feature type="transmembrane region" description="Helical" evidence="1">
    <location>
        <begin position="158"/>
        <end position="176"/>
    </location>
</feature>
<evidence type="ECO:0008006" key="4">
    <source>
        <dbReference type="Google" id="ProtNLM"/>
    </source>
</evidence>
<feature type="transmembrane region" description="Helical" evidence="1">
    <location>
        <begin position="299"/>
        <end position="316"/>
    </location>
</feature>
<evidence type="ECO:0000256" key="1">
    <source>
        <dbReference type="SAM" id="Phobius"/>
    </source>
</evidence>
<dbReference type="InterPro" id="IPR011990">
    <property type="entry name" value="TPR-like_helical_dom_sf"/>
</dbReference>
<evidence type="ECO:0000313" key="2">
    <source>
        <dbReference type="EMBL" id="RLP83997.1"/>
    </source>
</evidence>
<organism evidence="2 3">
    <name type="scientific">Mycetocola lacteus</name>
    <dbReference type="NCBI Taxonomy" id="76637"/>
    <lineage>
        <taxon>Bacteria</taxon>
        <taxon>Bacillati</taxon>
        <taxon>Actinomycetota</taxon>
        <taxon>Actinomycetes</taxon>
        <taxon>Micrococcales</taxon>
        <taxon>Microbacteriaceae</taxon>
        <taxon>Mycetocola</taxon>
    </lineage>
</organism>
<feature type="transmembrane region" description="Helical" evidence="1">
    <location>
        <begin position="379"/>
        <end position="401"/>
    </location>
</feature>
<dbReference type="Proteomes" id="UP000269438">
    <property type="component" value="Unassembled WGS sequence"/>
</dbReference>
<comment type="caution">
    <text evidence="2">The sequence shown here is derived from an EMBL/GenBank/DDBJ whole genome shotgun (WGS) entry which is preliminary data.</text>
</comment>
<name>A0A3L7AU59_9MICO</name>